<protein>
    <recommendedName>
        <fullName evidence="11">Diaminopimelate decarboxylase</fullName>
    </recommendedName>
</protein>
<dbReference type="AlphaFoldDB" id="F0ZAR1"/>
<dbReference type="FunFam" id="3.20.20.10:FF:000003">
    <property type="entry name" value="Diaminopimelate decarboxylase"/>
    <property type="match status" value="1"/>
</dbReference>
<dbReference type="Gene3D" id="2.40.37.10">
    <property type="entry name" value="Lyase, Ornithine Decarboxylase, Chain A, domain 1"/>
    <property type="match status" value="1"/>
</dbReference>
<evidence type="ECO:0000256" key="3">
    <source>
        <dbReference type="ARBA" id="ARBA00022898"/>
    </source>
</evidence>
<dbReference type="KEGG" id="dpp:DICPUDRAFT_45522"/>
<keyword evidence="4" id="KW-0456">Lyase</keyword>
<dbReference type="PANTHER" id="PTHR43727:SF2">
    <property type="entry name" value="GROUP IV DECARBOXYLASE"/>
    <property type="match status" value="1"/>
</dbReference>
<dbReference type="FunCoup" id="F0ZAR1">
    <property type="interactions" value="9"/>
</dbReference>
<dbReference type="SUPFAM" id="SSF51419">
    <property type="entry name" value="PLP-binding barrel"/>
    <property type="match status" value="1"/>
</dbReference>
<dbReference type="GeneID" id="10506256"/>
<evidence type="ECO:0008006" key="11">
    <source>
        <dbReference type="Google" id="ProtNLM"/>
    </source>
</evidence>
<dbReference type="PRINTS" id="PR01179">
    <property type="entry name" value="ODADCRBXLASE"/>
</dbReference>
<dbReference type="GO" id="GO:0008836">
    <property type="term" value="F:diaminopimelate decarboxylase activity"/>
    <property type="evidence" value="ECO:0000318"/>
    <property type="project" value="GO_Central"/>
</dbReference>
<evidence type="ECO:0000256" key="2">
    <source>
        <dbReference type="ARBA" id="ARBA00022793"/>
    </source>
</evidence>
<dbReference type="PANTHER" id="PTHR43727">
    <property type="entry name" value="DIAMINOPIMELATE DECARBOXYLASE"/>
    <property type="match status" value="1"/>
</dbReference>
<dbReference type="Proteomes" id="UP000001064">
    <property type="component" value="Unassembled WGS sequence"/>
</dbReference>
<dbReference type="RefSeq" id="XP_003284495.1">
    <property type="nucleotide sequence ID" value="XM_003284447.1"/>
</dbReference>
<dbReference type="InterPro" id="IPR000183">
    <property type="entry name" value="Orn/DAP/Arg_de-COase"/>
</dbReference>
<dbReference type="InterPro" id="IPR002986">
    <property type="entry name" value="DAP_deCOOHase_LysA"/>
</dbReference>
<reference evidence="10" key="1">
    <citation type="journal article" date="2011" name="Genome Biol.">
        <title>Comparative genomics of the social amoebae Dictyostelium discoideum and Dictyostelium purpureum.</title>
        <authorList>
            <consortium name="US DOE Joint Genome Institute (JGI-PGF)"/>
            <person name="Sucgang R."/>
            <person name="Kuo A."/>
            <person name="Tian X."/>
            <person name="Salerno W."/>
            <person name="Parikh A."/>
            <person name="Feasley C.L."/>
            <person name="Dalin E."/>
            <person name="Tu H."/>
            <person name="Huang E."/>
            <person name="Barry K."/>
            <person name="Lindquist E."/>
            <person name="Shapiro H."/>
            <person name="Bruce D."/>
            <person name="Schmutz J."/>
            <person name="Salamov A."/>
            <person name="Fey P."/>
            <person name="Gaudet P."/>
            <person name="Anjard C."/>
            <person name="Babu M.M."/>
            <person name="Basu S."/>
            <person name="Bushmanova Y."/>
            <person name="van der Wel H."/>
            <person name="Katoh-Kurasawa M."/>
            <person name="Dinh C."/>
            <person name="Coutinho P.M."/>
            <person name="Saito T."/>
            <person name="Elias M."/>
            <person name="Schaap P."/>
            <person name="Kay R.R."/>
            <person name="Henrissat B."/>
            <person name="Eichinger L."/>
            <person name="Rivero F."/>
            <person name="Putnam N.H."/>
            <person name="West C.M."/>
            <person name="Loomis W.F."/>
            <person name="Chisholm R.L."/>
            <person name="Shaulsky G."/>
            <person name="Strassmann J.E."/>
            <person name="Queller D.C."/>
            <person name="Kuspa A."/>
            <person name="Grigoriev I.V."/>
        </authorList>
    </citation>
    <scope>NUCLEOTIDE SEQUENCE [LARGE SCALE GENOMIC DNA]</scope>
    <source>
        <strain evidence="10">QSDP1</strain>
    </source>
</reference>
<dbReference type="InterPro" id="IPR022644">
    <property type="entry name" value="De-COase2_N"/>
</dbReference>
<keyword evidence="3 5" id="KW-0663">Pyridoxal phosphate</keyword>
<evidence type="ECO:0000259" key="7">
    <source>
        <dbReference type="Pfam" id="PF00278"/>
    </source>
</evidence>
<dbReference type="PRINTS" id="PR01181">
    <property type="entry name" value="DAPDCRBXLASE"/>
</dbReference>
<organism evidence="9 10">
    <name type="scientific">Dictyostelium purpureum</name>
    <name type="common">Slime mold</name>
    <dbReference type="NCBI Taxonomy" id="5786"/>
    <lineage>
        <taxon>Eukaryota</taxon>
        <taxon>Amoebozoa</taxon>
        <taxon>Evosea</taxon>
        <taxon>Eumycetozoa</taxon>
        <taxon>Dictyostelia</taxon>
        <taxon>Dictyosteliales</taxon>
        <taxon>Dictyosteliaceae</taxon>
        <taxon>Dictyostelium</taxon>
    </lineage>
</organism>
<dbReference type="eggNOG" id="KOG0622">
    <property type="taxonomic scope" value="Eukaryota"/>
</dbReference>
<evidence type="ECO:0000313" key="10">
    <source>
        <dbReference type="Proteomes" id="UP000001064"/>
    </source>
</evidence>
<accession>F0ZAR1</accession>
<dbReference type="Pfam" id="PF00278">
    <property type="entry name" value="Orn_DAP_Arg_deC"/>
    <property type="match status" value="1"/>
</dbReference>
<evidence type="ECO:0000256" key="6">
    <source>
        <dbReference type="RuleBase" id="RU003737"/>
    </source>
</evidence>
<dbReference type="InterPro" id="IPR022643">
    <property type="entry name" value="De-COase2_C"/>
</dbReference>
<comment type="cofactor">
    <cofactor evidence="1 5">
        <name>pyridoxal 5'-phosphate</name>
        <dbReference type="ChEBI" id="CHEBI:597326"/>
    </cofactor>
</comment>
<dbReference type="CDD" id="cd06828">
    <property type="entry name" value="PLPDE_III_DapDC"/>
    <property type="match status" value="1"/>
</dbReference>
<sequence>MEPKIDEVLNKELNFNIEDIKKASNLYPTPFHFYNGDKIVENGKSLMTNFQQYFPNYKNYFAVKATPNPSILKILKEQTGMGVDCSSLAELLLSEKVGFKGEEIMFTSNNTKENEYKKAYELGAIINLDDITQIEYLYSSLGNVMPELLSFRYNPGPLKSGNDIIGNPKDAKFGLTGDDLQNAYNKAKELGVKRFGLHCMVASNELDIDYFEETARLLFSTVATLSKQCGIQFEMVNLGGGIGIPYRPHQVAVNYQKLTERIYKAYKELILDAGLPQMNVVTECGRVITGPYGALITRAIHSKSTYKEYIGVDACMADLMRPGMYNAYHHVTVIDPKDPSKLKQYDLVGSLCENNDKFCVDRTLPEINRNDLIVIHDSGAHGHSMGFNYNGKLRSAEYLLLNNEIKLIRRAETYEDLFATLNF</sequence>
<feature type="active site" description="Proton donor" evidence="5">
    <location>
        <position position="352"/>
    </location>
</feature>
<dbReference type="EMBL" id="GL870966">
    <property type="protein sequence ID" value="EGC38930.1"/>
    <property type="molecule type" value="Genomic_DNA"/>
</dbReference>
<name>F0ZAR1_DICPU</name>
<dbReference type="GO" id="GO:0009089">
    <property type="term" value="P:lysine biosynthetic process via diaminopimelate"/>
    <property type="evidence" value="ECO:0000318"/>
    <property type="project" value="GO_Central"/>
</dbReference>
<dbReference type="STRING" id="5786.F0ZAR1"/>
<evidence type="ECO:0000313" key="9">
    <source>
        <dbReference type="EMBL" id="EGC38930.1"/>
    </source>
</evidence>
<gene>
    <name evidence="9" type="ORF">DICPUDRAFT_45522</name>
</gene>
<evidence type="ECO:0000256" key="4">
    <source>
        <dbReference type="ARBA" id="ARBA00023239"/>
    </source>
</evidence>
<proteinExistence type="inferred from homology"/>
<evidence type="ECO:0000259" key="8">
    <source>
        <dbReference type="Pfam" id="PF02784"/>
    </source>
</evidence>
<feature type="domain" description="Orn/DAP/Arg decarboxylase 2 C-terminal" evidence="7">
    <location>
        <begin position="291"/>
        <end position="379"/>
    </location>
</feature>
<feature type="domain" description="Orn/DAP/Arg decarboxylase 2 N-terminal" evidence="8">
    <location>
        <begin position="47"/>
        <end position="289"/>
    </location>
</feature>
<dbReference type="OMA" id="HGNAKSP"/>
<dbReference type="SUPFAM" id="SSF50621">
    <property type="entry name" value="Alanine racemase C-terminal domain-like"/>
    <property type="match status" value="1"/>
</dbReference>
<dbReference type="Gene3D" id="3.20.20.10">
    <property type="entry name" value="Alanine racemase"/>
    <property type="match status" value="1"/>
</dbReference>
<dbReference type="Pfam" id="PF02784">
    <property type="entry name" value="Orn_Arg_deC_N"/>
    <property type="match status" value="1"/>
</dbReference>
<comment type="similarity">
    <text evidence="6">Belongs to the Orn/Lys/Arg decarboxylase class-II family.</text>
</comment>
<evidence type="ECO:0000256" key="1">
    <source>
        <dbReference type="ARBA" id="ARBA00001933"/>
    </source>
</evidence>
<feature type="modified residue" description="N6-(pyridoxal phosphate)lysine" evidence="5">
    <location>
        <position position="64"/>
    </location>
</feature>
<dbReference type="OrthoDB" id="5034579at2759"/>
<keyword evidence="2" id="KW-0210">Decarboxylase</keyword>
<keyword evidence="10" id="KW-1185">Reference proteome</keyword>
<dbReference type="InParanoid" id="F0ZAR1"/>
<dbReference type="InterPro" id="IPR009006">
    <property type="entry name" value="Ala_racemase/Decarboxylase_C"/>
</dbReference>
<dbReference type="VEuPathDB" id="AmoebaDB:DICPUDRAFT_45522"/>
<evidence type="ECO:0000256" key="5">
    <source>
        <dbReference type="PIRSR" id="PIRSR600183-50"/>
    </source>
</evidence>
<dbReference type="InterPro" id="IPR029066">
    <property type="entry name" value="PLP-binding_barrel"/>
</dbReference>